<dbReference type="OrthoDB" id="9776710at2"/>
<evidence type="ECO:0000313" key="13">
    <source>
        <dbReference type="EMBL" id="SUP44891.1"/>
    </source>
</evidence>
<feature type="transmembrane region" description="Helical" evidence="12">
    <location>
        <begin position="199"/>
        <end position="222"/>
    </location>
</feature>
<dbReference type="GO" id="GO:0019646">
    <property type="term" value="P:aerobic electron transport chain"/>
    <property type="evidence" value="ECO:0007669"/>
    <property type="project" value="TreeGrafter"/>
</dbReference>
<accession>A0A380NMP3</accession>
<keyword evidence="8" id="KW-0249">Electron transport</keyword>
<feature type="transmembrane region" description="Helical" evidence="12">
    <location>
        <begin position="12"/>
        <end position="41"/>
    </location>
</feature>
<feature type="transmembrane region" description="Helical" evidence="12">
    <location>
        <begin position="301"/>
        <end position="323"/>
    </location>
</feature>
<keyword evidence="11 12" id="KW-0472">Membrane</keyword>
<dbReference type="GO" id="GO:0070069">
    <property type="term" value="C:cytochrome complex"/>
    <property type="evidence" value="ECO:0007669"/>
    <property type="project" value="TreeGrafter"/>
</dbReference>
<organism evidence="13 14">
    <name type="scientific">Veillonella criceti</name>
    <dbReference type="NCBI Taxonomy" id="103891"/>
    <lineage>
        <taxon>Bacteria</taxon>
        <taxon>Bacillati</taxon>
        <taxon>Bacillota</taxon>
        <taxon>Negativicutes</taxon>
        <taxon>Veillonellales</taxon>
        <taxon>Veillonellaceae</taxon>
        <taxon>Veillonella</taxon>
    </lineage>
</organism>
<dbReference type="GO" id="GO:0005886">
    <property type="term" value="C:plasma membrane"/>
    <property type="evidence" value="ECO:0007669"/>
    <property type="project" value="UniProtKB-SubCell"/>
</dbReference>
<dbReference type="GO" id="GO:0016682">
    <property type="term" value="F:oxidoreductase activity, acting on diphenols and related substances as donors, oxygen as acceptor"/>
    <property type="evidence" value="ECO:0007669"/>
    <property type="project" value="TreeGrafter"/>
</dbReference>
<keyword evidence="5" id="KW-0349">Heme</keyword>
<feature type="transmembrane region" description="Helical" evidence="12">
    <location>
        <begin position="260"/>
        <end position="281"/>
    </location>
</feature>
<keyword evidence="14" id="KW-1185">Reference proteome</keyword>
<evidence type="ECO:0000256" key="7">
    <source>
        <dbReference type="ARBA" id="ARBA00022723"/>
    </source>
</evidence>
<evidence type="ECO:0000256" key="1">
    <source>
        <dbReference type="ARBA" id="ARBA00004651"/>
    </source>
</evidence>
<evidence type="ECO:0000256" key="11">
    <source>
        <dbReference type="ARBA" id="ARBA00023136"/>
    </source>
</evidence>
<dbReference type="GO" id="GO:0009055">
    <property type="term" value="F:electron transfer activity"/>
    <property type="evidence" value="ECO:0007669"/>
    <property type="project" value="TreeGrafter"/>
</dbReference>
<evidence type="ECO:0000256" key="6">
    <source>
        <dbReference type="ARBA" id="ARBA00022692"/>
    </source>
</evidence>
<dbReference type="AlphaFoldDB" id="A0A380NMP3"/>
<comment type="subcellular location">
    <subcellularLocation>
        <location evidence="1">Cell membrane</location>
        <topology evidence="1">Multi-pass membrane protein</topology>
    </subcellularLocation>
</comment>
<evidence type="ECO:0000256" key="2">
    <source>
        <dbReference type="ARBA" id="ARBA00007543"/>
    </source>
</evidence>
<evidence type="ECO:0000313" key="14">
    <source>
        <dbReference type="Proteomes" id="UP000255367"/>
    </source>
</evidence>
<name>A0A380NMP3_9FIRM</name>
<evidence type="ECO:0000256" key="5">
    <source>
        <dbReference type="ARBA" id="ARBA00022617"/>
    </source>
</evidence>
<dbReference type="GO" id="GO:0046872">
    <property type="term" value="F:metal ion binding"/>
    <property type="evidence" value="ECO:0007669"/>
    <property type="project" value="UniProtKB-KW"/>
</dbReference>
<proteinExistence type="inferred from homology"/>
<keyword evidence="4" id="KW-1003">Cell membrane</keyword>
<keyword evidence="9 12" id="KW-1133">Transmembrane helix</keyword>
<feature type="transmembrane region" description="Helical" evidence="12">
    <location>
        <begin position="119"/>
        <end position="143"/>
    </location>
</feature>
<keyword evidence="7" id="KW-0479">Metal-binding</keyword>
<keyword evidence="3" id="KW-0813">Transport</keyword>
<dbReference type="RefSeq" id="WP_115310958.1">
    <property type="nucleotide sequence ID" value="NZ_UHIO01000001.1"/>
</dbReference>
<dbReference type="EC" id="1.10.3.-" evidence="13"/>
<keyword evidence="13" id="KW-0560">Oxidoreductase</keyword>
<keyword evidence="10" id="KW-0408">Iron</keyword>
<evidence type="ECO:0000256" key="3">
    <source>
        <dbReference type="ARBA" id="ARBA00022448"/>
    </source>
</evidence>
<feature type="transmembrane region" description="Helical" evidence="12">
    <location>
        <begin position="87"/>
        <end position="107"/>
    </location>
</feature>
<evidence type="ECO:0000256" key="4">
    <source>
        <dbReference type="ARBA" id="ARBA00022475"/>
    </source>
</evidence>
<dbReference type="Pfam" id="PF02322">
    <property type="entry name" value="Cyt_bd_oxida_II"/>
    <property type="match status" value="1"/>
</dbReference>
<dbReference type="InterPro" id="IPR003317">
    <property type="entry name" value="Cyt-d_oxidase_su2"/>
</dbReference>
<evidence type="ECO:0000256" key="9">
    <source>
        <dbReference type="ARBA" id="ARBA00022989"/>
    </source>
</evidence>
<gene>
    <name evidence="13" type="primary">cydB</name>
    <name evidence="13" type="ORF">NCTC12020_01890</name>
</gene>
<dbReference type="Proteomes" id="UP000255367">
    <property type="component" value="Unassembled WGS sequence"/>
</dbReference>
<sequence>MEVILQNLDVVWFILVCVLFAGFFTLEGFDYGVGILLPFLGKTDVERRQMINTVGPVWDGNQVWMITAGGATFASFPHVYATLFSGFYLALFLMLAALIARGVAFEFRSKDKSLAWRKTFDYCIFFGSLIPALLWGVTVGNLIQGTPIDGQMNFVGGFFDLLSPYTILCGLAFILVFVYHGALYTAIKTVGPIAERARATALVEGVITAVGALVLVGATYYYTDLFNSMIATVAFALCIVFFLLSWGFTRVRRPGVGFTFSCLSIISVTAAYFAGLFPRIMVSSLDPAWSLTIKNASSSEYTLTLMTIVALIFVPIVLIYQGWTYWTFRHRIGPDDLHY</sequence>
<protein>
    <submittedName>
        <fullName evidence="13">Cytochrome d ubiquinol oxidase subunit 2</fullName>
        <ecNumber evidence="13">1.10.3.-</ecNumber>
    </submittedName>
</protein>
<comment type="similarity">
    <text evidence="2">Belongs to the cytochrome ubiquinol oxidase subunit 2 family.</text>
</comment>
<feature type="transmembrane region" description="Helical" evidence="12">
    <location>
        <begin position="228"/>
        <end position="248"/>
    </location>
</feature>
<evidence type="ECO:0000256" key="10">
    <source>
        <dbReference type="ARBA" id="ARBA00023004"/>
    </source>
</evidence>
<evidence type="ECO:0000256" key="12">
    <source>
        <dbReference type="SAM" id="Phobius"/>
    </source>
</evidence>
<dbReference type="PANTHER" id="PTHR43141">
    <property type="entry name" value="CYTOCHROME BD2 SUBUNIT II"/>
    <property type="match status" value="1"/>
</dbReference>
<keyword evidence="6 12" id="KW-0812">Transmembrane</keyword>
<feature type="transmembrane region" description="Helical" evidence="12">
    <location>
        <begin position="163"/>
        <end position="187"/>
    </location>
</feature>
<dbReference type="PANTHER" id="PTHR43141:SF5">
    <property type="entry name" value="CYTOCHROME BD-I UBIQUINOL OXIDASE SUBUNIT 2"/>
    <property type="match status" value="1"/>
</dbReference>
<dbReference type="EMBL" id="UHIO01000001">
    <property type="protein sequence ID" value="SUP44891.1"/>
    <property type="molecule type" value="Genomic_DNA"/>
</dbReference>
<reference evidence="13 14" key="1">
    <citation type="submission" date="2018-06" db="EMBL/GenBank/DDBJ databases">
        <authorList>
            <consortium name="Pathogen Informatics"/>
            <person name="Doyle S."/>
        </authorList>
    </citation>
    <scope>NUCLEOTIDE SEQUENCE [LARGE SCALE GENOMIC DNA]</scope>
    <source>
        <strain evidence="13 14">NCTC12020</strain>
    </source>
</reference>
<dbReference type="NCBIfam" id="TIGR00203">
    <property type="entry name" value="cydB"/>
    <property type="match status" value="1"/>
</dbReference>
<evidence type="ECO:0000256" key="8">
    <source>
        <dbReference type="ARBA" id="ARBA00022982"/>
    </source>
</evidence>
<dbReference type="PIRSF" id="PIRSF000267">
    <property type="entry name" value="Cyt_oxidse_sub2"/>
    <property type="match status" value="1"/>
</dbReference>